<dbReference type="SUPFAM" id="SSF53822">
    <property type="entry name" value="Periplasmic binding protein-like I"/>
    <property type="match status" value="1"/>
</dbReference>
<keyword evidence="2 5" id="KW-0812">Transmembrane</keyword>
<dbReference type="PANTHER" id="PTHR30483:SF6">
    <property type="entry name" value="PERIPLASMIC BINDING PROTEIN OF ABC TRANSPORTER FOR NATURAL AMINO ACIDS"/>
    <property type="match status" value="1"/>
</dbReference>
<evidence type="ECO:0000259" key="6">
    <source>
        <dbReference type="Pfam" id="PF01094"/>
    </source>
</evidence>
<evidence type="ECO:0000256" key="5">
    <source>
        <dbReference type="SAM" id="Phobius"/>
    </source>
</evidence>
<dbReference type="GO" id="GO:0016020">
    <property type="term" value="C:membrane"/>
    <property type="evidence" value="ECO:0007669"/>
    <property type="project" value="UniProtKB-SubCell"/>
</dbReference>
<feature type="transmembrane region" description="Helical" evidence="5">
    <location>
        <begin position="1076"/>
        <end position="1095"/>
    </location>
</feature>
<feature type="domain" description="Receptor ligand binding region" evidence="6">
    <location>
        <begin position="368"/>
        <end position="689"/>
    </location>
</feature>
<name>A0AAU9JX74_9CILI</name>
<evidence type="ECO:0000313" key="7">
    <source>
        <dbReference type="EMBL" id="CAG9331441.1"/>
    </source>
</evidence>
<feature type="transmembrane region" description="Helical" evidence="5">
    <location>
        <begin position="861"/>
        <end position="885"/>
    </location>
</feature>
<evidence type="ECO:0000256" key="2">
    <source>
        <dbReference type="ARBA" id="ARBA00022692"/>
    </source>
</evidence>
<feature type="transmembrane region" description="Helical" evidence="5">
    <location>
        <begin position="1049"/>
        <end position="1070"/>
    </location>
</feature>
<comment type="caution">
    <text evidence="7">The sequence shown here is derived from an EMBL/GenBank/DDBJ whole genome shotgun (WGS) entry which is preliminary data.</text>
</comment>
<dbReference type="PANTHER" id="PTHR30483">
    <property type="entry name" value="LEUCINE-SPECIFIC-BINDING PROTEIN"/>
    <property type="match status" value="1"/>
</dbReference>
<feature type="transmembrane region" description="Helical" evidence="5">
    <location>
        <begin position="956"/>
        <end position="975"/>
    </location>
</feature>
<evidence type="ECO:0000256" key="3">
    <source>
        <dbReference type="ARBA" id="ARBA00022989"/>
    </source>
</evidence>
<protein>
    <recommendedName>
        <fullName evidence="6">Receptor ligand binding region domain-containing protein</fullName>
    </recommendedName>
</protein>
<keyword evidence="4 5" id="KW-0472">Membrane</keyword>
<feature type="transmembrane region" description="Helical" evidence="5">
    <location>
        <begin position="770"/>
        <end position="791"/>
    </location>
</feature>
<reference evidence="7" key="1">
    <citation type="submission" date="2021-09" db="EMBL/GenBank/DDBJ databases">
        <authorList>
            <consortium name="AG Swart"/>
            <person name="Singh M."/>
            <person name="Singh A."/>
            <person name="Seah K."/>
            <person name="Emmerich C."/>
        </authorList>
    </citation>
    <scope>NUCLEOTIDE SEQUENCE</scope>
    <source>
        <strain evidence="7">ATCC30299</strain>
    </source>
</reference>
<feature type="transmembrane region" description="Helical" evidence="5">
    <location>
        <begin position="987"/>
        <end position="1007"/>
    </location>
</feature>
<accession>A0AAU9JX74</accession>
<keyword evidence="3 5" id="KW-1133">Transmembrane helix</keyword>
<gene>
    <name evidence="7" type="ORF">BSTOLATCC_MIC53511</name>
</gene>
<dbReference type="Pfam" id="PF01094">
    <property type="entry name" value="ANF_receptor"/>
    <property type="match status" value="1"/>
</dbReference>
<sequence>MAGIYSKYSNSFHMNFLKLIFCALPLFVNSFGILLVYDYEDTASLSSLTEQIKTKIPLSDQVDISTCQYQEFELCITFHPSLQVIFDISDNFQAQYELDIFCKENSIVHIVKNSKIIYHSEWTFSISSSWEDTKSSFISLLHYFNWTEGVYFKDPEDTDITEELKKKSILINSLSVECLSPIEDFLAIEVMSLGKMIYFVFTNSHVSGEIQESLANAKLLGIGTAIIFVKESSYGASIDGALIMTENGQENSESDDDYLSTAFANLLSLITPNTTDSFQFRNTLLQKCPSDFCATEFSLINIHGGHKHLVGSIKKNEIIITSTIVFPGNSTIIPVSKKKVINLSISDGSTNPNSSPATSNPANVRGAHLAIEMVNEGNDILSNFEVSMFSYDCGVTVYNANFSIKCYSSNIDKIGYGHVAAYGSNVAVGDFQTFKALNITVPCVGAGPSDAALSSTANFPYYARVNLASSYLYNQIPLYLKASGWKKIAVIYQNDANFGKSAYYYINQSATNQGLEIVNDPNLRAIPMGLNRTQLKNYTNVIQAVINSGARLVIAAFAPPFAVYITEMFYDLGMRKGDIIFFAVYSGFVTDIAAKDDYTYKRLEVAVPMLRIYQELWVGEKGTQVYNRLVEKYKEAIAYNCPYYDTSYLIAYSINWMITKGDDYTDPAKLQKSIRSVKFLGCTGNVYIQPGSNDRIVNGLIIDSNSYNNDTGISVYTTALLKPFGPTILTIKQPLIYADGTTNKPSDLRITITDCPFPNKEIRTFVKGRAMVFAISFTIAGIMCISTFLIWKRWWNIKVEELKTKAEISIQDFLVGATIAIEFFQLISMGPDIRPMSTFIADIGDMLSLDLGSFFKLQNGVFWWVLDGVLAATLVWVILCIVILFQLDEKYSRIWIFRKLGWLGDNLMPILGNLCFIPFMSILLDVFVCDESIGDSFSDSFLNKDCYQFCWTGDHIIYSVLSFLAILSYEPLAVYCRPLWQELQNNLHVISIPLFLMVKTVVQILLIVLNKTLKRADEVVHGFLFVGLLILSIAFILKFKAYNYPRFTFWQILSLAGVAWIALLGTIFFISRDNNFPWIALIIGGLLFILIYGLIRQRKGYPSLLFRKKTRDTSTLFRFAFTFGKQTKIGSKVLPFSGNKSSSLRD</sequence>
<feature type="transmembrane region" description="Helical" evidence="5">
    <location>
        <begin position="16"/>
        <end position="37"/>
    </location>
</feature>
<evidence type="ECO:0000256" key="1">
    <source>
        <dbReference type="ARBA" id="ARBA00004370"/>
    </source>
</evidence>
<proteinExistence type="predicted"/>
<evidence type="ECO:0000313" key="8">
    <source>
        <dbReference type="Proteomes" id="UP001162131"/>
    </source>
</evidence>
<organism evidence="7 8">
    <name type="scientific">Blepharisma stoltei</name>
    <dbReference type="NCBI Taxonomy" id="1481888"/>
    <lineage>
        <taxon>Eukaryota</taxon>
        <taxon>Sar</taxon>
        <taxon>Alveolata</taxon>
        <taxon>Ciliophora</taxon>
        <taxon>Postciliodesmatophora</taxon>
        <taxon>Heterotrichea</taxon>
        <taxon>Heterotrichida</taxon>
        <taxon>Blepharismidae</taxon>
        <taxon>Blepharisma</taxon>
    </lineage>
</organism>
<dbReference type="Gene3D" id="3.40.50.2300">
    <property type="match status" value="2"/>
</dbReference>
<dbReference type="AlphaFoldDB" id="A0AAU9JX74"/>
<keyword evidence="8" id="KW-1185">Reference proteome</keyword>
<dbReference type="Proteomes" id="UP001162131">
    <property type="component" value="Unassembled WGS sequence"/>
</dbReference>
<feature type="transmembrane region" description="Helical" evidence="5">
    <location>
        <begin position="906"/>
        <end position="928"/>
    </location>
</feature>
<feature type="transmembrane region" description="Helical" evidence="5">
    <location>
        <begin position="812"/>
        <end position="830"/>
    </location>
</feature>
<dbReference type="InterPro" id="IPR051010">
    <property type="entry name" value="BCAA_transport"/>
</dbReference>
<dbReference type="InterPro" id="IPR001828">
    <property type="entry name" value="ANF_lig-bd_rcpt"/>
</dbReference>
<evidence type="ECO:0000256" key="4">
    <source>
        <dbReference type="ARBA" id="ARBA00023136"/>
    </source>
</evidence>
<dbReference type="InterPro" id="IPR028082">
    <property type="entry name" value="Peripla_BP_I"/>
</dbReference>
<comment type="subcellular location">
    <subcellularLocation>
        <location evidence="1">Membrane</location>
    </subcellularLocation>
</comment>
<dbReference type="EMBL" id="CAJZBQ010000053">
    <property type="protein sequence ID" value="CAG9331441.1"/>
    <property type="molecule type" value="Genomic_DNA"/>
</dbReference>
<feature type="transmembrane region" description="Helical" evidence="5">
    <location>
        <begin position="1019"/>
        <end position="1037"/>
    </location>
</feature>